<name>A0AAD5LTW5_PYTIN</name>
<sequence length="658" mass="72477">MALATKQDARGPAAAVLTNRRLLRQIVACMDGMPWLIYQLRSSTYDSMPLARVVREGSIRALEMLHEWTGSADMRLTSWEDATVRDAALEAVKSGKAEVAAWVLERFATPSLGPSLWRAAFSQSPGSAAVLDVLLKYFPNADVGHIRLRDTVASQWLVERGLPLAFTPYSIRAAIKLGDEQLIRVLAERGIIQDYGAAFATAIASSKWSVFFLLKEKYSEIRMMDDLDSALACAVEKHNTVVVQTVCQLSFPSPPVKAIHTAIDRGFLEIVKFFFSSYRAAFSSDQIDRAAGSGQLEVFKFLRQQDIGECSPAAIQTAASNGYLEVVRFLYEQGLNAGVDVALDNALMEQHKDVAAYLLPKCPAGCKPERGKDLLQMGFVAEWKELGRRSPYKDAELADAMRWAGSDGKLPIIRFIVDDLGRPDLGAYALEGAATLGSVAWVTALYEMTKQAPTLPALKNAIMAAGSYVSWLPKKEERLEVMRLLYAWCDDATREEAVKYAKSISYDAIVEAVKTQASSSVQGTGSTRCNCEKREEFNLKAQGLPYETADKWGIGHQTRPKLAIAQGDLAYLKKLHALVLSDPRYAEEPEMSFEDVTVAAIASGNTDIVDWILMTVYPSQADEENLLEYAVYYGQTNVAKRLLATYPKSCQLPLAGVP</sequence>
<dbReference type="InterPro" id="IPR052050">
    <property type="entry name" value="SecEffector_AnkRepeat"/>
</dbReference>
<evidence type="ECO:0000313" key="2">
    <source>
        <dbReference type="Proteomes" id="UP001209570"/>
    </source>
</evidence>
<dbReference type="InterPro" id="IPR036770">
    <property type="entry name" value="Ankyrin_rpt-contain_sf"/>
</dbReference>
<keyword evidence="2" id="KW-1185">Reference proteome</keyword>
<evidence type="ECO:0008006" key="3">
    <source>
        <dbReference type="Google" id="ProtNLM"/>
    </source>
</evidence>
<dbReference type="Proteomes" id="UP001209570">
    <property type="component" value="Unassembled WGS sequence"/>
</dbReference>
<dbReference type="SUPFAM" id="SSF48403">
    <property type="entry name" value="Ankyrin repeat"/>
    <property type="match status" value="1"/>
</dbReference>
<dbReference type="PANTHER" id="PTHR46586">
    <property type="entry name" value="ANKYRIN REPEAT-CONTAINING PROTEIN"/>
    <property type="match status" value="1"/>
</dbReference>
<gene>
    <name evidence="1" type="ORF">P43SY_002676</name>
</gene>
<dbReference type="EMBL" id="JAKCXM010000001">
    <property type="protein sequence ID" value="KAJ0410344.1"/>
    <property type="molecule type" value="Genomic_DNA"/>
</dbReference>
<protein>
    <recommendedName>
        <fullName evidence="3">Ankyrin repeat protein</fullName>
    </recommendedName>
</protein>
<reference evidence="1" key="1">
    <citation type="submission" date="2021-12" db="EMBL/GenBank/DDBJ databases">
        <title>Prjna785345.</title>
        <authorList>
            <person name="Rujirawat T."/>
            <person name="Krajaejun T."/>
        </authorList>
    </citation>
    <scope>NUCLEOTIDE SEQUENCE</scope>
    <source>
        <strain evidence="1">Pi057C3</strain>
    </source>
</reference>
<dbReference type="PANTHER" id="PTHR46586:SF3">
    <property type="entry name" value="ANKYRIN REPEAT-CONTAINING PROTEIN"/>
    <property type="match status" value="1"/>
</dbReference>
<dbReference type="Pfam" id="PF12796">
    <property type="entry name" value="Ank_2"/>
    <property type="match status" value="1"/>
</dbReference>
<evidence type="ECO:0000313" key="1">
    <source>
        <dbReference type="EMBL" id="KAJ0410344.1"/>
    </source>
</evidence>
<comment type="caution">
    <text evidence="1">The sequence shown here is derived from an EMBL/GenBank/DDBJ whole genome shotgun (WGS) entry which is preliminary data.</text>
</comment>
<dbReference type="InterPro" id="IPR002110">
    <property type="entry name" value="Ankyrin_rpt"/>
</dbReference>
<organism evidence="1 2">
    <name type="scientific">Pythium insidiosum</name>
    <name type="common">Pythiosis disease agent</name>
    <dbReference type="NCBI Taxonomy" id="114742"/>
    <lineage>
        <taxon>Eukaryota</taxon>
        <taxon>Sar</taxon>
        <taxon>Stramenopiles</taxon>
        <taxon>Oomycota</taxon>
        <taxon>Peronosporomycetes</taxon>
        <taxon>Pythiales</taxon>
        <taxon>Pythiaceae</taxon>
        <taxon>Pythium</taxon>
    </lineage>
</organism>
<accession>A0AAD5LTW5</accession>
<dbReference type="Gene3D" id="1.25.40.20">
    <property type="entry name" value="Ankyrin repeat-containing domain"/>
    <property type="match status" value="2"/>
</dbReference>
<dbReference type="AlphaFoldDB" id="A0AAD5LTW5"/>
<proteinExistence type="predicted"/>